<evidence type="ECO:0000259" key="1">
    <source>
        <dbReference type="PROSITE" id="PS51819"/>
    </source>
</evidence>
<dbReference type="InterPro" id="IPR037523">
    <property type="entry name" value="VOC_core"/>
</dbReference>
<evidence type="ECO:0000313" key="3">
    <source>
        <dbReference type="Proteomes" id="UP001622690"/>
    </source>
</evidence>
<dbReference type="PANTHER" id="PTHR36503:SF1">
    <property type="entry name" value="BLR2520 PROTEIN"/>
    <property type="match status" value="1"/>
</dbReference>
<gene>
    <name evidence="2" type="ORF">OHU27_33830</name>
</gene>
<feature type="domain" description="VOC" evidence="1">
    <location>
        <begin position="15"/>
        <end position="135"/>
    </location>
</feature>
<evidence type="ECO:0000313" key="2">
    <source>
        <dbReference type="EMBL" id="WTO87155.1"/>
    </source>
</evidence>
<organism evidence="2 3">
    <name type="scientific">Streptomyces nigra</name>
    <dbReference type="NCBI Taxonomy" id="1827580"/>
    <lineage>
        <taxon>Bacteria</taxon>
        <taxon>Bacillati</taxon>
        <taxon>Actinomycetota</taxon>
        <taxon>Actinomycetes</taxon>
        <taxon>Kitasatosporales</taxon>
        <taxon>Streptomycetaceae</taxon>
        <taxon>Streptomyces</taxon>
    </lineage>
</organism>
<keyword evidence="3" id="KW-1185">Reference proteome</keyword>
<name>A0ABZ1J4W7_9ACTN</name>
<proteinExistence type="predicted"/>
<dbReference type="Proteomes" id="UP001622690">
    <property type="component" value="Chromosome"/>
</dbReference>
<dbReference type="EMBL" id="CP108125">
    <property type="protein sequence ID" value="WTO87155.1"/>
    <property type="molecule type" value="Genomic_DNA"/>
</dbReference>
<dbReference type="InterPro" id="IPR029068">
    <property type="entry name" value="Glyas_Bleomycin-R_OHBP_Dase"/>
</dbReference>
<accession>A0ABZ1J4W7</accession>
<dbReference type="Gene3D" id="3.10.180.10">
    <property type="entry name" value="2,3-Dihydroxybiphenyl 1,2-Dioxygenase, domain 1"/>
    <property type="match status" value="1"/>
</dbReference>
<dbReference type="InterPro" id="IPR004360">
    <property type="entry name" value="Glyas_Fos-R_dOase_dom"/>
</dbReference>
<dbReference type="PANTHER" id="PTHR36503">
    <property type="entry name" value="BLR2520 PROTEIN"/>
    <property type="match status" value="1"/>
</dbReference>
<reference evidence="2 3" key="1">
    <citation type="submission" date="2022-10" db="EMBL/GenBank/DDBJ databases">
        <title>The complete genomes of actinobacterial strains from the NBC collection.</title>
        <authorList>
            <person name="Joergensen T.S."/>
            <person name="Alvarez Arevalo M."/>
            <person name="Sterndorff E.B."/>
            <person name="Faurdal D."/>
            <person name="Vuksanovic O."/>
            <person name="Mourched A.-S."/>
            <person name="Charusanti P."/>
            <person name="Shaw S."/>
            <person name="Blin K."/>
            <person name="Weber T."/>
        </authorList>
    </citation>
    <scope>NUCLEOTIDE SEQUENCE [LARGE SCALE GENOMIC DNA]</scope>
    <source>
        <strain evidence="2 3">NBC_00206</strain>
    </source>
</reference>
<dbReference type="PROSITE" id="PS51819">
    <property type="entry name" value="VOC"/>
    <property type="match status" value="1"/>
</dbReference>
<protein>
    <submittedName>
        <fullName evidence="2">VOC family protein</fullName>
    </submittedName>
</protein>
<sequence length="135" mass="14846">MSVTHTTPESPWPGNISAITLFVEDLEATKRFYCDVFRLPVTYEDDESAVFSFGNTLINLLRSTAAHELIDPARVAAPDAGSRVQLTLPVDDVDAMCKELTARGVTLLNGPMDRPWGIRTASFKDPGGHIWEIAK</sequence>
<dbReference type="RefSeq" id="WP_381868133.1">
    <property type="nucleotide sequence ID" value="NZ_CP108125.1"/>
</dbReference>
<dbReference type="Pfam" id="PF00903">
    <property type="entry name" value="Glyoxalase"/>
    <property type="match status" value="1"/>
</dbReference>
<dbReference type="SUPFAM" id="SSF54593">
    <property type="entry name" value="Glyoxalase/Bleomycin resistance protein/Dihydroxybiphenyl dioxygenase"/>
    <property type="match status" value="1"/>
</dbReference>